<evidence type="ECO:0000256" key="2">
    <source>
        <dbReference type="SAM" id="SignalP"/>
    </source>
</evidence>
<accession>A0AAW2FYB1</accession>
<dbReference type="EMBL" id="JADYXP020000007">
    <property type="protein sequence ID" value="KAL0120966.1"/>
    <property type="molecule type" value="Genomic_DNA"/>
</dbReference>
<keyword evidence="4" id="KW-1185">Reference proteome</keyword>
<keyword evidence="1" id="KW-0812">Transmembrane</keyword>
<gene>
    <name evidence="3" type="ORF">PUN28_008585</name>
</gene>
<dbReference type="Proteomes" id="UP001430953">
    <property type="component" value="Unassembled WGS sequence"/>
</dbReference>
<sequence length="143" mass="16311">MSWAGTAVLVIVLHLTIRGGPPLNIPGKEEEKKKKKKNSIYFFIRLVATLSLFLLLFSINVPPRFGAYVQLRTRTDRRLTGCSGLLADSNQDIKKARNSWLPLSRARVNRTWISSFMISRIESGYKVEYRDARDDALRGDLTK</sequence>
<keyword evidence="1" id="KW-0472">Membrane</keyword>
<feature type="transmembrane region" description="Helical" evidence="1">
    <location>
        <begin position="42"/>
        <end position="62"/>
    </location>
</feature>
<comment type="caution">
    <text evidence="3">The sequence shown here is derived from an EMBL/GenBank/DDBJ whole genome shotgun (WGS) entry which is preliminary data.</text>
</comment>
<organism evidence="3 4">
    <name type="scientific">Cardiocondyla obscurior</name>
    <dbReference type="NCBI Taxonomy" id="286306"/>
    <lineage>
        <taxon>Eukaryota</taxon>
        <taxon>Metazoa</taxon>
        <taxon>Ecdysozoa</taxon>
        <taxon>Arthropoda</taxon>
        <taxon>Hexapoda</taxon>
        <taxon>Insecta</taxon>
        <taxon>Pterygota</taxon>
        <taxon>Neoptera</taxon>
        <taxon>Endopterygota</taxon>
        <taxon>Hymenoptera</taxon>
        <taxon>Apocrita</taxon>
        <taxon>Aculeata</taxon>
        <taxon>Formicoidea</taxon>
        <taxon>Formicidae</taxon>
        <taxon>Myrmicinae</taxon>
        <taxon>Cardiocondyla</taxon>
    </lineage>
</organism>
<keyword evidence="1" id="KW-1133">Transmembrane helix</keyword>
<evidence type="ECO:0000256" key="1">
    <source>
        <dbReference type="SAM" id="Phobius"/>
    </source>
</evidence>
<dbReference type="AlphaFoldDB" id="A0AAW2FYB1"/>
<keyword evidence="2" id="KW-0732">Signal</keyword>
<name>A0AAW2FYB1_9HYME</name>
<reference evidence="3 4" key="1">
    <citation type="submission" date="2023-03" db="EMBL/GenBank/DDBJ databases">
        <title>High recombination rates correlate with genetic variation in Cardiocondyla obscurior ants.</title>
        <authorList>
            <person name="Errbii M."/>
        </authorList>
    </citation>
    <scope>NUCLEOTIDE SEQUENCE [LARGE SCALE GENOMIC DNA]</scope>
    <source>
        <strain evidence="3">Alpha-2009</strain>
        <tissue evidence="3">Whole body</tissue>
    </source>
</reference>
<proteinExistence type="predicted"/>
<evidence type="ECO:0000313" key="3">
    <source>
        <dbReference type="EMBL" id="KAL0120966.1"/>
    </source>
</evidence>
<feature type="signal peptide" evidence="2">
    <location>
        <begin position="1"/>
        <end position="19"/>
    </location>
</feature>
<evidence type="ECO:0000313" key="4">
    <source>
        <dbReference type="Proteomes" id="UP001430953"/>
    </source>
</evidence>
<feature type="chain" id="PRO_5043340655" evidence="2">
    <location>
        <begin position="20"/>
        <end position="143"/>
    </location>
</feature>
<protein>
    <submittedName>
        <fullName evidence="3">Uncharacterized protein</fullName>
    </submittedName>
</protein>